<dbReference type="Gene3D" id="2.60.40.10">
    <property type="entry name" value="Immunoglobulins"/>
    <property type="match status" value="1"/>
</dbReference>
<organism evidence="4 5">
    <name type="scientific">Acetivibrio mesophilus</name>
    <dbReference type="NCBI Taxonomy" id="2487273"/>
    <lineage>
        <taxon>Bacteria</taxon>
        <taxon>Bacillati</taxon>
        <taxon>Bacillota</taxon>
        <taxon>Clostridia</taxon>
        <taxon>Eubacteriales</taxon>
        <taxon>Oscillospiraceae</taxon>
        <taxon>Acetivibrio</taxon>
    </lineage>
</organism>
<keyword evidence="2" id="KW-0677">Repeat</keyword>
<evidence type="ECO:0000313" key="4">
    <source>
        <dbReference type="EMBL" id="RXE59079.1"/>
    </source>
</evidence>
<evidence type="ECO:0000256" key="2">
    <source>
        <dbReference type="ARBA" id="ARBA00022737"/>
    </source>
</evidence>
<accession>A0A4V1K252</accession>
<evidence type="ECO:0000259" key="3">
    <source>
        <dbReference type="PROSITE" id="PS51272"/>
    </source>
</evidence>
<dbReference type="Pfam" id="PF02638">
    <property type="entry name" value="GHL10"/>
    <property type="match status" value="1"/>
</dbReference>
<dbReference type="Gene3D" id="3.20.20.80">
    <property type="entry name" value="Glycosidases"/>
    <property type="match status" value="1"/>
</dbReference>
<dbReference type="Proteomes" id="UP000289166">
    <property type="component" value="Unassembled WGS sequence"/>
</dbReference>
<dbReference type="PROSITE" id="PS51272">
    <property type="entry name" value="SLH"/>
    <property type="match status" value="3"/>
</dbReference>
<dbReference type="EMBL" id="RLII01000009">
    <property type="protein sequence ID" value="RXE59079.1"/>
    <property type="molecule type" value="Genomic_DNA"/>
</dbReference>
<dbReference type="InterPro" id="IPR003790">
    <property type="entry name" value="GHL10"/>
</dbReference>
<dbReference type="RefSeq" id="WP_128705991.1">
    <property type="nucleotide sequence ID" value="NZ_RLII01000009.1"/>
</dbReference>
<dbReference type="InterPro" id="IPR013783">
    <property type="entry name" value="Ig-like_fold"/>
</dbReference>
<evidence type="ECO:0000313" key="5">
    <source>
        <dbReference type="Proteomes" id="UP000289166"/>
    </source>
</evidence>
<feature type="domain" description="SLH" evidence="3">
    <location>
        <begin position="545"/>
        <end position="603"/>
    </location>
</feature>
<comment type="caution">
    <text evidence="4">The sequence shown here is derived from an EMBL/GenBank/DDBJ whole genome shotgun (WGS) entry which is preliminary data.</text>
</comment>
<dbReference type="InterPro" id="IPR052177">
    <property type="entry name" value="Divisome_Glycosyl_Hydrolase"/>
</dbReference>
<dbReference type="PANTHER" id="PTHR43405">
    <property type="entry name" value="GLYCOSYL HYDROLASE DIGH"/>
    <property type="match status" value="1"/>
</dbReference>
<dbReference type="Pfam" id="PF00395">
    <property type="entry name" value="SLH"/>
    <property type="match status" value="3"/>
</dbReference>
<dbReference type="AlphaFoldDB" id="A0A4V1K252"/>
<sequence>MKNHYRRLICISLILVTIVCTFAVSVAKTEPWSAYQKFIPEDTPVVKRHLRGAWISTVVNLDWPSADTRKIENPAERISKSKEELVDILDSAVDMNLNAVFFQVSPEGDAFYKSDIVPWSRYLTGTFGKDPGFDPLEFAVEEAHKRNLEIHAWFNPYRVSMNTTDSTISSLKIEKSVYKEHPGWIKTATNRFVVDPGIPEARQWVINRVMEVVENYDVDGVHFDDYFYYEQYEGELKDQDTYNKYNKGQFSNIGDFRRNNTYLLVKELSQKIRGTKSWVKFGISPSGIWGNKSDGHSDGSNTNSGFTNYDKCFADTKKWVEEELIDYIAPQVYFTFANIRAPYGEIGSWWADVCRGKNVHLYIGQAFYKINDDSDQYFKGENAVPELTRQLKFNAVKPEIMGTVMFRFMNFRDSGKQQAVKAIKNDLWSQKALIPVMPWKGGSAPNTPTLGKLDTLSKGVEISWTDNDPDTAYYAIYRFNTGEKADTTSDNSAYKLIATVRKNSQGEQKFVDYEVENADSVYYVVTALDRLHNESEGLAISTNQSKHFPDVGMKYSWAVDAIDMLYKEGVVKGDENGMFNPGVNTKRADFTIMIIRALNLEADFEDNFDDVKQDAYYYEAVGIAKALGIVKGDGRNFNPNSNITREDMMVIVVNALRIAGAKIDKADEQFLENYSDAKSISSYAREGVAILTKEGVVNGFDGKINPKNLATRAEIAVVIAKLLTNIEYV</sequence>
<dbReference type="InterPro" id="IPR017853">
    <property type="entry name" value="GH"/>
</dbReference>
<keyword evidence="5" id="KW-1185">Reference proteome</keyword>
<dbReference type="OrthoDB" id="43070at2"/>
<keyword evidence="1" id="KW-0732">Signal</keyword>
<reference evidence="5" key="1">
    <citation type="submission" date="2018-11" db="EMBL/GenBank/DDBJ databases">
        <title>Genome sequencing of a novel mesophilic and cellulolytic organism within the genus Hungateiclostridium.</title>
        <authorList>
            <person name="Rettenmaier R."/>
            <person name="Liebl W."/>
            <person name="Zverlov V."/>
        </authorList>
    </citation>
    <scope>NUCLEOTIDE SEQUENCE [LARGE SCALE GENOMIC DNA]</scope>
    <source>
        <strain evidence="5">N2K1</strain>
    </source>
</reference>
<proteinExistence type="predicted"/>
<name>A0A4V1K252_9FIRM</name>
<feature type="domain" description="SLH" evidence="3">
    <location>
        <begin position="671"/>
        <end position="729"/>
    </location>
</feature>
<dbReference type="PANTHER" id="PTHR43405:SF1">
    <property type="entry name" value="GLYCOSYL HYDROLASE DIGH"/>
    <property type="match status" value="1"/>
</dbReference>
<gene>
    <name evidence="4" type="ORF">EFD62_08935</name>
</gene>
<protein>
    <recommendedName>
        <fullName evidence="3">SLH domain-containing protein</fullName>
    </recommendedName>
</protein>
<dbReference type="InterPro" id="IPR001119">
    <property type="entry name" value="SLH_dom"/>
</dbReference>
<feature type="domain" description="SLH" evidence="3">
    <location>
        <begin position="604"/>
        <end position="666"/>
    </location>
</feature>
<dbReference type="SUPFAM" id="SSF51445">
    <property type="entry name" value="(Trans)glycosidases"/>
    <property type="match status" value="1"/>
</dbReference>
<evidence type="ECO:0000256" key="1">
    <source>
        <dbReference type="ARBA" id="ARBA00022729"/>
    </source>
</evidence>